<dbReference type="PANTHER" id="PTHR31756:SF3">
    <property type="entry name" value="PYRUVATE, PHOSPHATE DIKINASE REGULATORY PROTEIN 1, CHLOROPLASTIC"/>
    <property type="match status" value="1"/>
</dbReference>
<feature type="binding site" evidence="5">
    <location>
        <begin position="154"/>
        <end position="161"/>
    </location>
    <ligand>
        <name>ADP</name>
        <dbReference type="ChEBI" id="CHEBI:456216"/>
    </ligand>
</feature>
<keyword evidence="1 5" id="KW-0723">Serine/threonine-protein kinase</keyword>
<dbReference type="GO" id="GO:0043531">
    <property type="term" value="F:ADP binding"/>
    <property type="evidence" value="ECO:0007669"/>
    <property type="project" value="UniProtKB-UniRule"/>
</dbReference>
<name>D1C4X5_SPHTD</name>
<dbReference type="KEGG" id="sti:Sthe_1859"/>
<comment type="function">
    <text evidence="5">Bifunctional serine/threonine kinase and phosphorylase involved in the regulation of the pyruvate, phosphate dikinase (PPDK) by catalyzing its phosphorylation/dephosphorylation.</text>
</comment>
<organism evidence="6 7">
    <name type="scientific">Sphaerobacter thermophilus (strain ATCC 49802 / DSM 20745 / KCCM 41009 / NCIMB 13125 / S 6022)</name>
    <dbReference type="NCBI Taxonomy" id="479434"/>
    <lineage>
        <taxon>Bacteria</taxon>
        <taxon>Pseudomonadati</taxon>
        <taxon>Thermomicrobiota</taxon>
        <taxon>Thermomicrobia</taxon>
        <taxon>Sphaerobacterales</taxon>
        <taxon>Sphaerobacterineae</taxon>
        <taxon>Sphaerobacteraceae</taxon>
        <taxon>Sphaerobacter</taxon>
    </lineage>
</organism>
<gene>
    <name evidence="6" type="ordered locus">Sthe_1859</name>
</gene>
<dbReference type="HOGENOM" id="CLU_046206_2_1_0"/>
<dbReference type="STRING" id="479434.Sthe_1859"/>
<sequence>MERNQPRRCTIYVVSDGGGATAEAVVDAVTVQFPGVDFTIERHPGVRTREQVLAVVQEAARNNGIIVHTIVITEIRRLLLRECRQRVIDHVDLTGPLLGQISQHVGMRPLLRPGVSRGLSDEYFRRIDAIQFTVQHDDGQGIDSLHEADIVLVGVSRSSKTPLSIYLSMRGWKVANIPIVLGVEPPAKLDQIDQTRIVALTIDKDELVRIRQHRVRSLGADEDGDYADPEKVAEELAYCRRIVRRGYPWPTVDITGKSIEEAAKEVISLVESQRLRAALSERLGVDADPWTDGGWED</sequence>
<dbReference type="EC" id="2.7.11.32" evidence="5"/>
<dbReference type="InterPro" id="IPR005177">
    <property type="entry name" value="Kinase-pyrophosphorylase"/>
</dbReference>
<dbReference type="Proteomes" id="UP000002027">
    <property type="component" value="Chromosome 1"/>
</dbReference>
<dbReference type="eggNOG" id="COG1806">
    <property type="taxonomic scope" value="Bacteria"/>
</dbReference>
<dbReference type="GO" id="GO:0005524">
    <property type="term" value="F:ATP binding"/>
    <property type="evidence" value="ECO:0007669"/>
    <property type="project" value="InterPro"/>
</dbReference>
<dbReference type="NCBIfam" id="NF003742">
    <property type="entry name" value="PRK05339.1"/>
    <property type="match status" value="1"/>
</dbReference>
<comment type="catalytic activity">
    <reaction evidence="5">
        <text>N(tele)-phospho-L-histidyl/O-phospho-L-threonyl-[pyruvate, phosphate dikinase] + phosphate + H(+) = N(tele)-phospho-L-histidyl/L-threonyl-[pyruvate, phosphate dikinase] + diphosphate</text>
        <dbReference type="Rhea" id="RHEA:43696"/>
        <dbReference type="Rhea" id="RHEA-COMP:10650"/>
        <dbReference type="Rhea" id="RHEA-COMP:10651"/>
        <dbReference type="ChEBI" id="CHEBI:15378"/>
        <dbReference type="ChEBI" id="CHEBI:30013"/>
        <dbReference type="ChEBI" id="CHEBI:33019"/>
        <dbReference type="ChEBI" id="CHEBI:43474"/>
        <dbReference type="ChEBI" id="CHEBI:61977"/>
        <dbReference type="ChEBI" id="CHEBI:83586"/>
        <dbReference type="EC" id="2.7.4.27"/>
    </reaction>
</comment>
<dbReference type="InterPro" id="IPR026565">
    <property type="entry name" value="PPDK_reg"/>
</dbReference>
<evidence type="ECO:0000256" key="5">
    <source>
        <dbReference type="HAMAP-Rule" id="MF_00921"/>
    </source>
</evidence>
<keyword evidence="7" id="KW-1185">Reference proteome</keyword>
<dbReference type="InParanoid" id="D1C4X5"/>
<keyword evidence="3 5" id="KW-0547">Nucleotide-binding</keyword>
<evidence type="ECO:0000313" key="6">
    <source>
        <dbReference type="EMBL" id="ACZ39292.1"/>
    </source>
</evidence>
<reference evidence="7" key="1">
    <citation type="submission" date="2009-11" db="EMBL/GenBank/DDBJ databases">
        <title>The complete chromosome 1 of Sphaerobacter thermophilus DSM 20745.</title>
        <authorList>
            <person name="Lucas S."/>
            <person name="Copeland A."/>
            <person name="Lapidus A."/>
            <person name="Glavina del Rio T."/>
            <person name="Dalin E."/>
            <person name="Tice H."/>
            <person name="Bruce D."/>
            <person name="Goodwin L."/>
            <person name="Pitluck S."/>
            <person name="Kyrpides N."/>
            <person name="Mavromatis K."/>
            <person name="Ivanova N."/>
            <person name="Mikhailova N."/>
            <person name="LaButti K.M."/>
            <person name="Clum A."/>
            <person name="Sun H.I."/>
            <person name="Brettin T."/>
            <person name="Detter J.C."/>
            <person name="Han C."/>
            <person name="Larimer F."/>
            <person name="Land M."/>
            <person name="Hauser L."/>
            <person name="Markowitz V."/>
            <person name="Cheng J.F."/>
            <person name="Hugenholtz P."/>
            <person name="Woyke T."/>
            <person name="Wu D."/>
            <person name="Steenblock K."/>
            <person name="Schneider S."/>
            <person name="Pukall R."/>
            <person name="Goeker M."/>
            <person name="Klenk H.P."/>
            <person name="Eisen J.A."/>
        </authorList>
    </citation>
    <scope>NUCLEOTIDE SEQUENCE [LARGE SCALE GENOMIC DNA]</scope>
    <source>
        <strain evidence="7">ATCC 49802 / DSM 20745 / S 6022</strain>
    </source>
</reference>
<proteinExistence type="inferred from homology"/>
<keyword evidence="2 5" id="KW-0808">Transferase</keyword>
<dbReference type="OrthoDB" id="9782201at2"/>
<dbReference type="GO" id="GO:0004674">
    <property type="term" value="F:protein serine/threonine kinase activity"/>
    <property type="evidence" value="ECO:0007669"/>
    <property type="project" value="UniProtKB-UniRule"/>
</dbReference>
<dbReference type="Pfam" id="PF03618">
    <property type="entry name" value="Kinase-PPPase"/>
    <property type="match status" value="1"/>
</dbReference>
<dbReference type="FunCoup" id="D1C4X5">
    <property type="interactions" value="160"/>
</dbReference>
<dbReference type="GO" id="GO:0016776">
    <property type="term" value="F:phosphotransferase activity, phosphate group as acceptor"/>
    <property type="evidence" value="ECO:0007669"/>
    <property type="project" value="UniProtKB-UniRule"/>
</dbReference>
<evidence type="ECO:0000256" key="2">
    <source>
        <dbReference type="ARBA" id="ARBA00022679"/>
    </source>
</evidence>
<dbReference type="EC" id="2.7.4.27" evidence="5"/>
<comment type="catalytic activity">
    <reaction evidence="5">
        <text>N(tele)-phospho-L-histidyl/L-threonyl-[pyruvate, phosphate dikinase] + ADP = N(tele)-phospho-L-histidyl/O-phospho-L-threonyl-[pyruvate, phosphate dikinase] + AMP + H(+)</text>
        <dbReference type="Rhea" id="RHEA:43692"/>
        <dbReference type="Rhea" id="RHEA-COMP:10650"/>
        <dbReference type="Rhea" id="RHEA-COMP:10651"/>
        <dbReference type="ChEBI" id="CHEBI:15378"/>
        <dbReference type="ChEBI" id="CHEBI:30013"/>
        <dbReference type="ChEBI" id="CHEBI:61977"/>
        <dbReference type="ChEBI" id="CHEBI:83586"/>
        <dbReference type="ChEBI" id="CHEBI:456215"/>
        <dbReference type="ChEBI" id="CHEBI:456216"/>
        <dbReference type="EC" id="2.7.11.32"/>
    </reaction>
</comment>
<dbReference type="HAMAP" id="MF_00921">
    <property type="entry name" value="PDRP"/>
    <property type="match status" value="1"/>
</dbReference>
<evidence type="ECO:0000256" key="3">
    <source>
        <dbReference type="ARBA" id="ARBA00022741"/>
    </source>
</evidence>
<evidence type="ECO:0000256" key="4">
    <source>
        <dbReference type="ARBA" id="ARBA00022777"/>
    </source>
</evidence>
<dbReference type="PANTHER" id="PTHR31756">
    <property type="entry name" value="PYRUVATE, PHOSPHATE DIKINASE REGULATORY PROTEIN 1, CHLOROPLASTIC"/>
    <property type="match status" value="1"/>
</dbReference>
<reference evidence="6 7" key="2">
    <citation type="journal article" date="2010" name="Stand. Genomic Sci.">
        <title>Complete genome sequence of Desulfohalobium retbaense type strain (HR(100)).</title>
        <authorList>
            <person name="Spring S."/>
            <person name="Nolan M."/>
            <person name="Lapidus A."/>
            <person name="Glavina Del Rio T."/>
            <person name="Copeland A."/>
            <person name="Tice H."/>
            <person name="Cheng J.F."/>
            <person name="Lucas S."/>
            <person name="Land M."/>
            <person name="Chen F."/>
            <person name="Bruce D."/>
            <person name="Goodwin L."/>
            <person name="Pitluck S."/>
            <person name="Ivanova N."/>
            <person name="Mavromatis K."/>
            <person name="Mikhailova N."/>
            <person name="Pati A."/>
            <person name="Chen A."/>
            <person name="Palaniappan K."/>
            <person name="Hauser L."/>
            <person name="Chang Y.J."/>
            <person name="Jeffries C.D."/>
            <person name="Munk C."/>
            <person name="Kiss H."/>
            <person name="Chain P."/>
            <person name="Han C."/>
            <person name="Brettin T."/>
            <person name="Detter J.C."/>
            <person name="Schuler E."/>
            <person name="Goker M."/>
            <person name="Rohde M."/>
            <person name="Bristow J."/>
            <person name="Eisen J.A."/>
            <person name="Markowitz V."/>
            <person name="Hugenholtz P."/>
            <person name="Kyrpides N.C."/>
            <person name="Klenk H.P."/>
        </authorList>
    </citation>
    <scope>NUCLEOTIDE SEQUENCE [LARGE SCALE GENOMIC DNA]</scope>
    <source>
        <strain evidence="7">ATCC 49802 / DSM 20745 / S 6022</strain>
    </source>
</reference>
<evidence type="ECO:0000256" key="1">
    <source>
        <dbReference type="ARBA" id="ARBA00022527"/>
    </source>
</evidence>
<accession>D1C4X5</accession>
<comment type="similarity">
    <text evidence="5">Belongs to the pyruvate, phosphate/water dikinase regulatory protein family. PDRP subfamily.</text>
</comment>
<protein>
    <recommendedName>
        <fullName evidence="5">Putative pyruvate, phosphate dikinase regulatory protein</fullName>
        <shortName evidence="5">PPDK regulatory protein</shortName>
        <ecNumber evidence="5">2.7.11.32</ecNumber>
        <ecNumber evidence="5">2.7.4.27</ecNumber>
    </recommendedName>
</protein>
<evidence type="ECO:0000313" key="7">
    <source>
        <dbReference type="Proteomes" id="UP000002027"/>
    </source>
</evidence>
<keyword evidence="4 5" id="KW-0418">Kinase</keyword>
<dbReference type="AlphaFoldDB" id="D1C4X5"/>
<dbReference type="RefSeq" id="WP_012872338.1">
    <property type="nucleotide sequence ID" value="NC_013523.1"/>
</dbReference>
<dbReference type="EMBL" id="CP001823">
    <property type="protein sequence ID" value="ACZ39292.1"/>
    <property type="molecule type" value="Genomic_DNA"/>
</dbReference>